<proteinExistence type="predicted"/>
<dbReference type="GO" id="GO:0009307">
    <property type="term" value="P:DNA restriction-modification system"/>
    <property type="evidence" value="ECO:0007669"/>
    <property type="project" value="InterPro"/>
</dbReference>
<dbReference type="SUPFAM" id="SSF48452">
    <property type="entry name" value="TPR-like"/>
    <property type="match status" value="1"/>
</dbReference>
<dbReference type="InterPro" id="IPR007560">
    <property type="entry name" value="Restrct_endonuc_IV_Mrr"/>
</dbReference>
<dbReference type="Pfam" id="PF04471">
    <property type="entry name" value="Mrr_cat"/>
    <property type="match status" value="1"/>
</dbReference>
<gene>
    <name evidence="2" type="ORF">EHS11_03850</name>
</gene>
<protein>
    <submittedName>
        <fullName evidence="2">Restriction endonuclease</fullName>
    </submittedName>
</protein>
<comment type="caution">
    <text evidence="2">The sequence shown here is derived from an EMBL/GenBank/DDBJ whole genome shotgun (WGS) entry which is preliminary data.</text>
</comment>
<sequence>MAFFIFVGTAVILLGFLLSFIITQKRDSYSKALGLAALGNYLDARAMVRERLEEDHQNPYGHFVMAKIYSMENDPLNEAKHLEIIKKNNRYTKEIDVVTVSNRIADIYYNKDYFEESFFHYLDTLQSDRSNPVACMRLGFMALGQKEFKIADHFFSRLPEEKMNSSLYFIAKGVISGVTGAGKERGYFEKAYDLEKSPVSGFLYALSLSRENKHKEAVKIGTAIADQIEDEYVRYTIFQFLMTEAILQQNFPDALKYARLCMEMARLNGWTSETIESSIHFSMVSVYMGRYDEIAEFLIEAESERMDDPEVIALANLKYKLERGVGNLDSLSSEYDLPKELSLLSVSFFPNSRYFELSGMRSSKPFNLKGLVDESGKKLAGKLDMVGKDKFEKFIAMTGTQFKNQVTRMILSMGYRVTKELANPEGDGVNLLCSSKEDVNQRALFRVRKWKDAKVSDVFIRDMIQQMEEAGASKGCIIGNFEVTEGGKKMIASSGNSMEIITGDKFEELLDRTM</sequence>
<dbReference type="EMBL" id="RQHV01000029">
    <property type="protein sequence ID" value="TGN13374.1"/>
    <property type="molecule type" value="Genomic_DNA"/>
</dbReference>
<dbReference type="AlphaFoldDB" id="A0A4R9LRK0"/>
<keyword evidence="2" id="KW-0378">Hydrolase</keyword>
<reference evidence="2" key="1">
    <citation type="journal article" date="2019" name="PLoS Negl. Trop. Dis.">
        <title>Revisiting the worldwide diversity of Leptospira species in the environment.</title>
        <authorList>
            <person name="Vincent A.T."/>
            <person name="Schiettekatte O."/>
            <person name="Bourhy P."/>
            <person name="Veyrier F.J."/>
            <person name="Picardeau M."/>
        </authorList>
    </citation>
    <scope>NUCLEOTIDE SEQUENCE [LARGE SCALE GENOMIC DNA]</scope>
    <source>
        <strain evidence="2">201400974</strain>
    </source>
</reference>
<name>A0A4R9LRK0_9LEPT</name>
<dbReference type="InterPro" id="IPR011990">
    <property type="entry name" value="TPR-like_helical_dom_sf"/>
</dbReference>
<dbReference type="GO" id="GO:0004519">
    <property type="term" value="F:endonuclease activity"/>
    <property type="evidence" value="ECO:0007669"/>
    <property type="project" value="UniProtKB-KW"/>
</dbReference>
<evidence type="ECO:0000259" key="1">
    <source>
        <dbReference type="Pfam" id="PF04471"/>
    </source>
</evidence>
<evidence type="ECO:0000313" key="2">
    <source>
        <dbReference type="EMBL" id="TGN13374.1"/>
    </source>
</evidence>
<dbReference type="OrthoDB" id="334957at2"/>
<organism evidence="2 3">
    <name type="scientific">Leptospira ilyithenensis</name>
    <dbReference type="NCBI Taxonomy" id="2484901"/>
    <lineage>
        <taxon>Bacteria</taxon>
        <taxon>Pseudomonadati</taxon>
        <taxon>Spirochaetota</taxon>
        <taxon>Spirochaetia</taxon>
        <taxon>Leptospirales</taxon>
        <taxon>Leptospiraceae</taxon>
        <taxon>Leptospira</taxon>
    </lineage>
</organism>
<feature type="domain" description="Restriction endonuclease type IV Mrr" evidence="1">
    <location>
        <begin position="396"/>
        <end position="510"/>
    </location>
</feature>
<keyword evidence="3" id="KW-1185">Reference proteome</keyword>
<keyword evidence="2" id="KW-0540">Nuclease</keyword>
<dbReference type="RefSeq" id="WP_135763098.1">
    <property type="nucleotide sequence ID" value="NZ_RQHV01000029.1"/>
</dbReference>
<evidence type="ECO:0000313" key="3">
    <source>
        <dbReference type="Proteomes" id="UP000298264"/>
    </source>
</evidence>
<dbReference type="Gene3D" id="1.25.40.10">
    <property type="entry name" value="Tetratricopeptide repeat domain"/>
    <property type="match status" value="1"/>
</dbReference>
<dbReference type="GO" id="GO:0003677">
    <property type="term" value="F:DNA binding"/>
    <property type="evidence" value="ECO:0007669"/>
    <property type="project" value="InterPro"/>
</dbReference>
<keyword evidence="2" id="KW-0255">Endonuclease</keyword>
<accession>A0A4R9LRK0</accession>
<dbReference type="Proteomes" id="UP000298264">
    <property type="component" value="Unassembled WGS sequence"/>
</dbReference>